<protein>
    <submittedName>
        <fullName evidence="1">Uncharacterized protein</fullName>
    </submittedName>
</protein>
<proteinExistence type="predicted"/>
<name>A0A848H2Z7_9BURK</name>
<evidence type="ECO:0000313" key="1">
    <source>
        <dbReference type="EMBL" id="NML43530.1"/>
    </source>
</evidence>
<dbReference type="AlphaFoldDB" id="A0A848H2Z7"/>
<organism evidence="1 2">
    <name type="scientific">Ramlibacter agri</name>
    <dbReference type="NCBI Taxonomy" id="2728837"/>
    <lineage>
        <taxon>Bacteria</taxon>
        <taxon>Pseudomonadati</taxon>
        <taxon>Pseudomonadota</taxon>
        <taxon>Betaproteobacteria</taxon>
        <taxon>Burkholderiales</taxon>
        <taxon>Comamonadaceae</taxon>
        <taxon>Ramlibacter</taxon>
    </lineage>
</organism>
<sequence length="345" mass="37446">MPLHLPAFLVNPIPFQYVDDDWHVIAYFSGHPEFECVEAMFSARGDGTYSVRAILTRHDQVQVDYVNDPALLKGETGPERVRVLRAIEVTLDGQGGLPTAEVRFESLANGLVVLKVACASPPDPSRGGLTDPGAHALGTSLPMMWRHSSAVAGPDSSVHIAGVRYPIPETFRRGPHFVALRGFYTRGFHMAAIRNESRTLRVLRQPLSLAAGERWVYETPSGELAYEIQARIDDQTLRITSSARQGETVFARETRDGLALDRIELQSLHARGPAAAISFEDPDAFSIGVAGRADVVAGSYSVSGSGLVLQPHSPAWAVARPVGIRWTIKDDGVSLETVCREASGN</sequence>
<comment type="caution">
    <text evidence="1">The sequence shown here is derived from an EMBL/GenBank/DDBJ whole genome shotgun (WGS) entry which is preliminary data.</text>
</comment>
<accession>A0A848H2Z7</accession>
<evidence type="ECO:0000313" key="2">
    <source>
        <dbReference type="Proteomes" id="UP000541185"/>
    </source>
</evidence>
<dbReference type="EMBL" id="JABBFX010000001">
    <property type="protein sequence ID" value="NML43530.1"/>
    <property type="molecule type" value="Genomic_DNA"/>
</dbReference>
<keyword evidence="2" id="KW-1185">Reference proteome</keyword>
<gene>
    <name evidence="1" type="ORF">HHL11_07205</name>
</gene>
<dbReference type="Proteomes" id="UP000541185">
    <property type="component" value="Unassembled WGS sequence"/>
</dbReference>
<reference evidence="1 2" key="1">
    <citation type="submission" date="2020-04" db="EMBL/GenBank/DDBJ databases">
        <title>Ramlibacter sp. G-1-2-2 isolated from soil.</title>
        <authorList>
            <person name="Dahal R.H."/>
        </authorList>
    </citation>
    <scope>NUCLEOTIDE SEQUENCE [LARGE SCALE GENOMIC DNA]</scope>
    <source>
        <strain evidence="1 2">G-1-2-2</strain>
    </source>
</reference>
<dbReference type="RefSeq" id="WP_169417732.1">
    <property type="nucleotide sequence ID" value="NZ_JABBFX010000001.1"/>
</dbReference>